<dbReference type="PANTHER" id="PTHR46796:SF13">
    <property type="entry name" value="HTH-TYPE TRANSCRIPTIONAL ACTIVATOR RHAS"/>
    <property type="match status" value="1"/>
</dbReference>
<comment type="caution">
    <text evidence="5">The sequence shown here is derived from an EMBL/GenBank/DDBJ whole genome shotgun (WGS) entry which is preliminary data.</text>
</comment>
<keyword evidence="1" id="KW-0805">Transcription regulation</keyword>
<reference evidence="5 6" key="1">
    <citation type="submission" date="2018-03" db="EMBL/GenBank/DDBJ databases">
        <title>Genomic Encyclopedia of Archaeal and Bacterial Type Strains, Phase II (KMG-II): from individual species to whole genera.</title>
        <authorList>
            <person name="Goeker M."/>
        </authorList>
    </citation>
    <scope>NUCLEOTIDE SEQUENCE [LARGE SCALE GENOMIC DNA]</scope>
    <source>
        <strain evidence="5 6">DSM 25027</strain>
    </source>
</reference>
<dbReference type="Gene3D" id="1.10.10.60">
    <property type="entry name" value="Homeodomain-like"/>
    <property type="match status" value="1"/>
</dbReference>
<dbReference type="SMART" id="SM00342">
    <property type="entry name" value="HTH_ARAC"/>
    <property type="match status" value="1"/>
</dbReference>
<dbReference type="RefSeq" id="WP_106144566.1">
    <property type="nucleotide sequence ID" value="NZ_PVYX01000001.1"/>
</dbReference>
<dbReference type="AlphaFoldDB" id="A0A2T0MJC0"/>
<dbReference type="EMBL" id="PVYX01000001">
    <property type="protein sequence ID" value="PRX57690.1"/>
    <property type="molecule type" value="Genomic_DNA"/>
</dbReference>
<dbReference type="PROSITE" id="PS01124">
    <property type="entry name" value="HTH_ARAC_FAMILY_2"/>
    <property type="match status" value="1"/>
</dbReference>
<dbReference type="Pfam" id="PF12833">
    <property type="entry name" value="HTH_18"/>
    <property type="match status" value="1"/>
</dbReference>
<sequence length="263" mass="30425">MEYYELPVDDHLKKYIKCFWVLKCGNEGIPKDYMLPSGLGYIFHMRTSESFKATYPESNDTVKIENGFYCTYLTSLLEFERKEMLVIGAAIYPVHLGLIFKGGLDQIKSKTKKVHELYNIDISDKSEIDIVQIIGDHIIHQLNINPIKKDLSLIYKKMIETKYENISVKEVASWLGCSERHLNTLFRNHIGMGAKRLIQLMRFNHTIELLEKPEAKDNLAAVAHQVGYYDQSHFIKEIKAISGKTPSELLLDKESISKKFKLY</sequence>
<keyword evidence="6" id="KW-1185">Reference proteome</keyword>
<dbReference type="Proteomes" id="UP000237640">
    <property type="component" value="Unassembled WGS sequence"/>
</dbReference>
<gene>
    <name evidence="5" type="ORF">CLV81_1700</name>
</gene>
<evidence type="ECO:0000256" key="2">
    <source>
        <dbReference type="ARBA" id="ARBA00023125"/>
    </source>
</evidence>
<proteinExistence type="predicted"/>
<dbReference type="PANTHER" id="PTHR46796">
    <property type="entry name" value="HTH-TYPE TRANSCRIPTIONAL ACTIVATOR RHAS-RELATED"/>
    <property type="match status" value="1"/>
</dbReference>
<evidence type="ECO:0000313" key="6">
    <source>
        <dbReference type="Proteomes" id="UP000237640"/>
    </source>
</evidence>
<dbReference type="InterPro" id="IPR009057">
    <property type="entry name" value="Homeodomain-like_sf"/>
</dbReference>
<keyword evidence="3" id="KW-0804">Transcription</keyword>
<dbReference type="GO" id="GO:0043565">
    <property type="term" value="F:sequence-specific DNA binding"/>
    <property type="evidence" value="ECO:0007669"/>
    <property type="project" value="InterPro"/>
</dbReference>
<dbReference type="SUPFAM" id="SSF46689">
    <property type="entry name" value="Homeodomain-like"/>
    <property type="match status" value="1"/>
</dbReference>
<evidence type="ECO:0000313" key="5">
    <source>
        <dbReference type="EMBL" id="PRX57690.1"/>
    </source>
</evidence>
<dbReference type="InterPro" id="IPR018060">
    <property type="entry name" value="HTH_AraC"/>
</dbReference>
<feature type="domain" description="HTH araC/xylS-type" evidence="4">
    <location>
        <begin position="148"/>
        <end position="252"/>
    </location>
</feature>
<evidence type="ECO:0000256" key="1">
    <source>
        <dbReference type="ARBA" id="ARBA00023015"/>
    </source>
</evidence>
<dbReference type="InterPro" id="IPR050204">
    <property type="entry name" value="AraC_XylS_family_regulators"/>
</dbReference>
<organism evidence="5 6">
    <name type="scientific">Flagellimonas meridianipacifica</name>
    <dbReference type="NCBI Taxonomy" id="1080225"/>
    <lineage>
        <taxon>Bacteria</taxon>
        <taxon>Pseudomonadati</taxon>
        <taxon>Bacteroidota</taxon>
        <taxon>Flavobacteriia</taxon>
        <taxon>Flavobacteriales</taxon>
        <taxon>Flavobacteriaceae</taxon>
        <taxon>Flagellimonas</taxon>
    </lineage>
</organism>
<keyword evidence="2 5" id="KW-0238">DNA-binding</keyword>
<evidence type="ECO:0000256" key="3">
    <source>
        <dbReference type="ARBA" id="ARBA00023163"/>
    </source>
</evidence>
<dbReference type="GO" id="GO:0003700">
    <property type="term" value="F:DNA-binding transcription factor activity"/>
    <property type="evidence" value="ECO:0007669"/>
    <property type="project" value="InterPro"/>
</dbReference>
<accession>A0A2T0MJC0</accession>
<name>A0A2T0MJC0_9FLAO</name>
<protein>
    <submittedName>
        <fullName evidence="5">AraC-like DNA-binding protein</fullName>
    </submittedName>
</protein>
<evidence type="ECO:0000259" key="4">
    <source>
        <dbReference type="PROSITE" id="PS01124"/>
    </source>
</evidence>
<dbReference type="OrthoDB" id="635259at2"/>